<comment type="catalytic activity">
    <reaction evidence="11">
        <text>N(6)-(1,2-dicarboxyethyl)-AMP = fumarate + AMP</text>
        <dbReference type="Rhea" id="RHEA:16853"/>
        <dbReference type="ChEBI" id="CHEBI:29806"/>
        <dbReference type="ChEBI" id="CHEBI:57567"/>
        <dbReference type="ChEBI" id="CHEBI:456215"/>
        <dbReference type="EC" id="4.3.2.2"/>
    </reaction>
    <physiologicalReaction direction="left-to-right" evidence="11">
        <dbReference type="Rhea" id="RHEA:16854"/>
    </physiologicalReaction>
</comment>
<evidence type="ECO:0000313" key="16">
    <source>
        <dbReference type="EMBL" id="WYW55903.1"/>
    </source>
</evidence>
<evidence type="ECO:0000256" key="9">
    <source>
        <dbReference type="ARBA" id="ARBA00025012"/>
    </source>
</evidence>
<dbReference type="SUPFAM" id="SSF48557">
    <property type="entry name" value="L-aspartase-like"/>
    <property type="match status" value="1"/>
</dbReference>
<evidence type="ECO:0000256" key="13">
    <source>
        <dbReference type="RuleBase" id="RU361172"/>
    </source>
</evidence>
<evidence type="ECO:0000256" key="10">
    <source>
        <dbReference type="ARBA" id="ARBA00030717"/>
    </source>
</evidence>
<dbReference type="InterPro" id="IPR022761">
    <property type="entry name" value="Fumarate_lyase_N"/>
</dbReference>
<dbReference type="Gene3D" id="1.10.275.10">
    <property type="entry name" value="Fumarase/aspartase (N-terminal domain)"/>
    <property type="match status" value="1"/>
</dbReference>
<dbReference type="PROSITE" id="PS00163">
    <property type="entry name" value="FUMARATE_LYASES"/>
    <property type="match status" value="1"/>
</dbReference>
<dbReference type="PANTHER" id="PTHR43411:SF1">
    <property type="entry name" value="ADENYLOSUCCINATE LYASE"/>
    <property type="match status" value="1"/>
</dbReference>
<protein>
    <recommendedName>
        <fullName evidence="5 12">Adenylosuccinate lyase</fullName>
        <shortName evidence="13">ASL</shortName>
        <ecNumber evidence="4 12">4.3.2.2</ecNumber>
    </recommendedName>
    <alternativeName>
        <fullName evidence="10 13">Adenylosuccinase</fullName>
    </alternativeName>
</protein>
<keyword evidence="17" id="KW-1185">Reference proteome</keyword>
<dbReference type="InterPro" id="IPR020557">
    <property type="entry name" value="Fumarate_lyase_CS"/>
</dbReference>
<keyword evidence="7 13" id="KW-0456">Lyase</keyword>
<accession>A0ABZ2TRY4</accession>
<dbReference type="Gene3D" id="1.20.200.10">
    <property type="entry name" value="Fumarase/aspartase (Central domain)"/>
    <property type="match status" value="1"/>
</dbReference>
<evidence type="ECO:0000259" key="14">
    <source>
        <dbReference type="Pfam" id="PF00206"/>
    </source>
</evidence>
<dbReference type="Pfam" id="PF00206">
    <property type="entry name" value="Lyase_1"/>
    <property type="match status" value="1"/>
</dbReference>
<dbReference type="Pfam" id="PF08328">
    <property type="entry name" value="ASL_C"/>
    <property type="match status" value="1"/>
</dbReference>
<evidence type="ECO:0000256" key="7">
    <source>
        <dbReference type="ARBA" id="ARBA00023239"/>
    </source>
</evidence>
<dbReference type="EC" id="4.3.2.2" evidence="4 12"/>
<sequence length="447" mass="50989">MNLTKLNAISPIDGRYRGKIDKLANYFSEEALIKYRVRVEIEYFIALCEIPLPQLEGFDTSLFEELRKIYTEFTAEDAQKIKDIESITNHDVKAVEYFIKEKFDALNLQEFKEFIHFGLTSQDINNTAVPLSIKEAMNDVYVPQYFEVLEKLQELVTEWADISMLARTHGQPASPTRLGKEIEVFVVRLKEQFNLLNDIPSAAKFGGATGNYNAHKVAYPAIDWKEFGTTFVQEKLGLQHSFPTTQIEHYDHMAALFDTLKRINTIIIDLDRDFWTYVSMDYFKQKIKAGEVGSSAMPHKVNPIDFENSEGNLGLANAIFEHLSAKLPISRLQRDLTDSTVLRNVGVPFGHTIIAFTSTLKGLNKLLLNKEKFEQDLENNWAVVAEAIQTILRREAYPNPYEALKGLTRTNEKINQNSIANFIDTLEVSDEIKNELKAITPANYTGI</sequence>
<proteinExistence type="inferred from homology"/>
<dbReference type="GO" id="GO:0016829">
    <property type="term" value="F:lyase activity"/>
    <property type="evidence" value="ECO:0007669"/>
    <property type="project" value="UniProtKB-KW"/>
</dbReference>
<gene>
    <name evidence="16" type="primary">purB</name>
    <name evidence="16" type="ORF">WG950_01315</name>
</gene>
<evidence type="ECO:0000256" key="2">
    <source>
        <dbReference type="ARBA" id="ARBA00004734"/>
    </source>
</evidence>
<dbReference type="Proteomes" id="UP001491088">
    <property type="component" value="Chromosome"/>
</dbReference>
<feature type="domain" description="Fumarate lyase N-terminal" evidence="14">
    <location>
        <begin position="14"/>
        <end position="311"/>
    </location>
</feature>
<dbReference type="Gene3D" id="1.10.40.30">
    <property type="entry name" value="Fumarase/aspartase (C-terminal domain)"/>
    <property type="match status" value="1"/>
</dbReference>
<evidence type="ECO:0000256" key="1">
    <source>
        <dbReference type="ARBA" id="ARBA00004706"/>
    </source>
</evidence>
<name>A0ABZ2TRY4_9FLAO</name>
<evidence type="ECO:0000313" key="17">
    <source>
        <dbReference type="Proteomes" id="UP001491088"/>
    </source>
</evidence>
<evidence type="ECO:0000256" key="12">
    <source>
        <dbReference type="NCBIfam" id="TIGR00928"/>
    </source>
</evidence>
<keyword evidence="6 13" id="KW-0658">Purine biosynthesis</keyword>
<evidence type="ECO:0000256" key="11">
    <source>
        <dbReference type="ARBA" id="ARBA00049115"/>
    </source>
</evidence>
<evidence type="ECO:0000256" key="8">
    <source>
        <dbReference type="ARBA" id="ARBA00024477"/>
    </source>
</evidence>
<dbReference type="NCBIfam" id="TIGR00928">
    <property type="entry name" value="purB"/>
    <property type="match status" value="1"/>
</dbReference>
<comment type="pathway">
    <text evidence="1 13">Purine metabolism; IMP biosynthesis via de novo pathway; 5-amino-1-(5-phospho-D-ribosyl)imidazole-4-carboxamide from 5-amino-1-(5-phospho-D-ribosyl)imidazole-4-carboxylate: step 2/2.</text>
</comment>
<comment type="function">
    <text evidence="9">Catalyzes two reactions in de novo purine nucleotide biosynthesis. Catalyzes the breakdown of 5-aminoimidazole- (N-succinylocarboxamide) ribotide (SAICAR or 2-[5-amino-1-(5-phospho-beta-D-ribosyl)imidazole-4-carboxamido]succinate) to 5-aminoimidazole-4-carboxamide ribotide (AICAR or 5-amino-1-(5-phospho-beta-D-ribosyl)imidazole-4-carboxamide) and fumarate, and of adenylosuccinate (ADS or N(6)-(1,2-dicarboxyethyl)-AMP) to adenosine monophosphate (AMP) and fumarate.</text>
</comment>
<evidence type="ECO:0000256" key="5">
    <source>
        <dbReference type="ARBA" id="ARBA00017058"/>
    </source>
</evidence>
<dbReference type="InterPro" id="IPR000362">
    <property type="entry name" value="Fumarate_lyase_fam"/>
</dbReference>
<dbReference type="InterPro" id="IPR024083">
    <property type="entry name" value="Fumarase/histidase_N"/>
</dbReference>
<evidence type="ECO:0000259" key="15">
    <source>
        <dbReference type="Pfam" id="PF08328"/>
    </source>
</evidence>
<dbReference type="InterPro" id="IPR004769">
    <property type="entry name" value="Pur_lyase"/>
</dbReference>
<reference evidence="16 17" key="1">
    <citation type="submission" date="2024-03" db="EMBL/GenBank/DDBJ databases">
        <authorList>
            <person name="Cao K."/>
        </authorList>
    </citation>
    <scope>NUCLEOTIDE SEQUENCE [LARGE SCALE GENOMIC DNA]</scope>
    <source>
        <strain evidence="16 17">MCCC 1K00696</strain>
    </source>
</reference>
<dbReference type="EMBL" id="CP150496">
    <property type="protein sequence ID" value="WYW55903.1"/>
    <property type="molecule type" value="Genomic_DNA"/>
</dbReference>
<comment type="pathway">
    <text evidence="2 13">Purine metabolism; AMP biosynthesis via de novo pathway; AMP from IMP: step 2/2.</text>
</comment>
<dbReference type="InterPro" id="IPR013539">
    <property type="entry name" value="PurB_C"/>
</dbReference>
<dbReference type="InterPro" id="IPR008948">
    <property type="entry name" value="L-Aspartase-like"/>
</dbReference>
<feature type="domain" description="Adenylosuccinate lyase PurB C-terminal" evidence="15">
    <location>
        <begin position="330"/>
        <end position="445"/>
    </location>
</feature>
<comment type="catalytic activity">
    <reaction evidence="8">
        <text>(2S)-2-[5-amino-1-(5-phospho-beta-D-ribosyl)imidazole-4-carboxamido]succinate = 5-amino-1-(5-phospho-beta-D-ribosyl)imidazole-4-carboxamide + fumarate</text>
        <dbReference type="Rhea" id="RHEA:23920"/>
        <dbReference type="ChEBI" id="CHEBI:29806"/>
        <dbReference type="ChEBI" id="CHEBI:58443"/>
        <dbReference type="ChEBI" id="CHEBI:58475"/>
        <dbReference type="EC" id="4.3.2.2"/>
    </reaction>
    <physiologicalReaction direction="left-to-right" evidence="8">
        <dbReference type="Rhea" id="RHEA:23921"/>
    </physiologicalReaction>
</comment>
<evidence type="ECO:0000256" key="3">
    <source>
        <dbReference type="ARBA" id="ARBA00008273"/>
    </source>
</evidence>
<dbReference type="InterPro" id="IPR047136">
    <property type="entry name" value="PurB_bact"/>
</dbReference>
<organism evidence="16 17">
    <name type="scientific">Polaribacter marinaquae</name>
    <dbReference type="NCBI Taxonomy" id="1642819"/>
    <lineage>
        <taxon>Bacteria</taxon>
        <taxon>Pseudomonadati</taxon>
        <taxon>Bacteroidota</taxon>
        <taxon>Flavobacteriia</taxon>
        <taxon>Flavobacteriales</taxon>
        <taxon>Flavobacteriaceae</taxon>
    </lineage>
</organism>
<dbReference type="NCBIfam" id="NF006764">
    <property type="entry name" value="PRK09285.1"/>
    <property type="match status" value="1"/>
</dbReference>
<dbReference type="RefSeq" id="WP_340933624.1">
    <property type="nucleotide sequence ID" value="NZ_CP150496.1"/>
</dbReference>
<evidence type="ECO:0000256" key="4">
    <source>
        <dbReference type="ARBA" id="ARBA00012339"/>
    </source>
</evidence>
<comment type="similarity">
    <text evidence="3 13">Belongs to the lyase 1 family. Adenylosuccinate lyase subfamily.</text>
</comment>
<evidence type="ECO:0000256" key="6">
    <source>
        <dbReference type="ARBA" id="ARBA00022755"/>
    </source>
</evidence>
<dbReference type="PANTHER" id="PTHR43411">
    <property type="entry name" value="ADENYLOSUCCINATE LYASE"/>
    <property type="match status" value="1"/>
</dbReference>
<dbReference type="PRINTS" id="PR00149">
    <property type="entry name" value="FUMRATELYASE"/>
</dbReference>